<dbReference type="InParanoid" id="G8Y506"/>
<evidence type="ECO:0000313" key="2">
    <source>
        <dbReference type="EMBL" id="CCE85774.1"/>
    </source>
</evidence>
<dbReference type="EMBL" id="FO082047">
    <property type="protein sequence ID" value="CCE85774.1"/>
    <property type="molecule type" value="Genomic_DNA"/>
</dbReference>
<gene>
    <name evidence="2" type="primary">Piso0_005402</name>
    <name evidence="2" type="ORF">GNLVRS01_PISO0M13982g</name>
</gene>
<evidence type="ECO:0000256" key="1">
    <source>
        <dbReference type="SAM" id="MobiDB-lite"/>
    </source>
</evidence>
<organism evidence="2 3">
    <name type="scientific">Pichia sorbitophila (strain ATCC MYA-4447 / BCRC 22081 / CBS 7064 / NBRC 10061 / NRRL Y-12695)</name>
    <name type="common">Hybrid yeast</name>
    <dbReference type="NCBI Taxonomy" id="559304"/>
    <lineage>
        <taxon>Eukaryota</taxon>
        <taxon>Fungi</taxon>
        <taxon>Dikarya</taxon>
        <taxon>Ascomycota</taxon>
        <taxon>Saccharomycotina</taxon>
        <taxon>Pichiomycetes</taxon>
        <taxon>Debaryomycetaceae</taxon>
        <taxon>Millerozyma</taxon>
    </lineage>
</organism>
<evidence type="ECO:0000313" key="3">
    <source>
        <dbReference type="Proteomes" id="UP000005222"/>
    </source>
</evidence>
<feature type="region of interest" description="Disordered" evidence="1">
    <location>
        <begin position="1"/>
        <end position="22"/>
    </location>
</feature>
<sequence length="113" mass="12335">MTATPARSSHRDEPFAQPRPCLDTGSPALMSVRSRHYLYLSASRRTGSFAAYPLFPCVASMASEASETTKRKGPRTQATLATLATPTQPYIRTPAVPSVYPFPVSFCHFSRAP</sequence>
<name>G8Y506_PICSO</name>
<accession>G8Y506</accession>
<keyword evidence="3" id="KW-1185">Reference proteome</keyword>
<protein>
    <submittedName>
        <fullName evidence="2">Piso0_005402 protein</fullName>
    </submittedName>
</protein>
<dbReference type="Proteomes" id="UP000005222">
    <property type="component" value="Chromosome M"/>
</dbReference>
<dbReference type="AlphaFoldDB" id="G8Y506"/>
<reference evidence="2 3" key="1">
    <citation type="journal article" date="2012" name="G3 (Bethesda)">
        <title>Pichia sorbitophila, an interspecies yeast hybrid reveals early steps of genome resolution following polyploidization.</title>
        <authorList>
            <person name="Leh Louis V."/>
            <person name="Despons L."/>
            <person name="Friedrich A."/>
            <person name="Martin T."/>
            <person name="Durrens P."/>
            <person name="Casaregola S."/>
            <person name="Neuveglise C."/>
            <person name="Fairhead C."/>
            <person name="Marck C."/>
            <person name="Cruz J.A."/>
            <person name="Straub M.L."/>
            <person name="Kugler V."/>
            <person name="Sacerdot C."/>
            <person name="Uzunov Z."/>
            <person name="Thierry A."/>
            <person name="Weiss S."/>
            <person name="Bleykasten C."/>
            <person name="De Montigny J."/>
            <person name="Jacques N."/>
            <person name="Jung P."/>
            <person name="Lemaire M."/>
            <person name="Mallet S."/>
            <person name="Morel G."/>
            <person name="Richard G.F."/>
            <person name="Sarkar A."/>
            <person name="Savel G."/>
            <person name="Schacherer J."/>
            <person name="Seret M.L."/>
            <person name="Talla E."/>
            <person name="Samson G."/>
            <person name="Jubin C."/>
            <person name="Poulain J."/>
            <person name="Vacherie B."/>
            <person name="Barbe V."/>
            <person name="Pelletier E."/>
            <person name="Sherman D.J."/>
            <person name="Westhof E."/>
            <person name="Weissenbach J."/>
            <person name="Baret P.V."/>
            <person name="Wincker P."/>
            <person name="Gaillardin C."/>
            <person name="Dujon B."/>
            <person name="Souciet J.L."/>
        </authorList>
    </citation>
    <scope>NUCLEOTIDE SEQUENCE [LARGE SCALE GENOMIC DNA]</scope>
    <source>
        <strain evidence="3">ATCC MYA-4447 / BCRC 22081 / CBS 7064 / NBRC 10061 / NRRL Y-12695</strain>
    </source>
</reference>
<proteinExistence type="predicted"/>
<dbReference type="HOGENOM" id="CLU_2134439_0_0_1"/>